<evidence type="ECO:0000313" key="4">
    <source>
        <dbReference type="Proteomes" id="UP001597641"/>
    </source>
</evidence>
<comment type="caution">
    <text evidence="3">The sequence shown here is derived from an EMBL/GenBank/DDBJ whole genome shotgun (WGS) entry which is preliminary data.</text>
</comment>
<dbReference type="RefSeq" id="WP_377481819.1">
    <property type="nucleotide sequence ID" value="NZ_JBHUOX010000003.1"/>
</dbReference>
<sequence>MIRAYTSNNKEELLILLRLNTPQYFDVSEEADFIEYLDHRLEDYFVVEEDGQIIGSGGINYFPESKLARISWDVVHPDFQGKGVGKRLMLHRIEHIRKNPAIDFIVVRTTQRVYPFYEKMGFKLEKTEKDFWAKGFDLYQMRKILKR</sequence>
<keyword evidence="3" id="KW-0012">Acyltransferase</keyword>
<dbReference type="Gene3D" id="3.40.630.30">
    <property type="match status" value="1"/>
</dbReference>
<accession>A0ABW6BRV6</accession>
<gene>
    <name evidence="3" type="ORF">ACFS7Z_04980</name>
</gene>
<dbReference type="Pfam" id="PF00583">
    <property type="entry name" value="Acetyltransf_1"/>
    <property type="match status" value="1"/>
</dbReference>
<protein>
    <submittedName>
        <fullName evidence="3">GNAT family N-acetyltransferase</fullName>
        <ecNumber evidence="3">2.3.-.-</ecNumber>
    </submittedName>
</protein>
<feature type="domain" description="N-acetyltransferase" evidence="2">
    <location>
        <begin position="1"/>
        <end position="146"/>
    </location>
</feature>
<dbReference type="CDD" id="cd04301">
    <property type="entry name" value="NAT_SF"/>
    <property type="match status" value="1"/>
</dbReference>
<proteinExistence type="predicted"/>
<dbReference type="PANTHER" id="PTHR13947:SF37">
    <property type="entry name" value="LD18367P"/>
    <property type="match status" value="1"/>
</dbReference>
<organism evidence="3 4">
    <name type="scientific">Pontibacter toksunensis</name>
    <dbReference type="NCBI Taxonomy" id="1332631"/>
    <lineage>
        <taxon>Bacteria</taxon>
        <taxon>Pseudomonadati</taxon>
        <taxon>Bacteroidota</taxon>
        <taxon>Cytophagia</taxon>
        <taxon>Cytophagales</taxon>
        <taxon>Hymenobacteraceae</taxon>
        <taxon>Pontibacter</taxon>
    </lineage>
</organism>
<keyword evidence="1 3" id="KW-0808">Transferase</keyword>
<dbReference type="PANTHER" id="PTHR13947">
    <property type="entry name" value="GNAT FAMILY N-ACETYLTRANSFERASE"/>
    <property type="match status" value="1"/>
</dbReference>
<keyword evidence="4" id="KW-1185">Reference proteome</keyword>
<dbReference type="InterPro" id="IPR000182">
    <property type="entry name" value="GNAT_dom"/>
</dbReference>
<evidence type="ECO:0000313" key="3">
    <source>
        <dbReference type="EMBL" id="MFD2999702.1"/>
    </source>
</evidence>
<dbReference type="PROSITE" id="PS51186">
    <property type="entry name" value="GNAT"/>
    <property type="match status" value="1"/>
</dbReference>
<dbReference type="InterPro" id="IPR050769">
    <property type="entry name" value="NAT_camello-type"/>
</dbReference>
<dbReference type="SUPFAM" id="SSF55729">
    <property type="entry name" value="Acyl-CoA N-acyltransferases (Nat)"/>
    <property type="match status" value="1"/>
</dbReference>
<evidence type="ECO:0000256" key="1">
    <source>
        <dbReference type="ARBA" id="ARBA00022679"/>
    </source>
</evidence>
<reference evidence="4" key="1">
    <citation type="journal article" date="2019" name="Int. J. Syst. Evol. Microbiol.">
        <title>The Global Catalogue of Microorganisms (GCM) 10K type strain sequencing project: providing services to taxonomists for standard genome sequencing and annotation.</title>
        <authorList>
            <consortium name="The Broad Institute Genomics Platform"/>
            <consortium name="The Broad Institute Genome Sequencing Center for Infectious Disease"/>
            <person name="Wu L."/>
            <person name="Ma J."/>
        </authorList>
    </citation>
    <scope>NUCLEOTIDE SEQUENCE [LARGE SCALE GENOMIC DNA]</scope>
    <source>
        <strain evidence="4">KCTC 23984</strain>
    </source>
</reference>
<dbReference type="Proteomes" id="UP001597641">
    <property type="component" value="Unassembled WGS sequence"/>
</dbReference>
<name>A0ABW6BRV6_9BACT</name>
<dbReference type="EMBL" id="JBHUOX010000003">
    <property type="protein sequence ID" value="MFD2999702.1"/>
    <property type="molecule type" value="Genomic_DNA"/>
</dbReference>
<dbReference type="EC" id="2.3.-.-" evidence="3"/>
<dbReference type="InterPro" id="IPR016181">
    <property type="entry name" value="Acyl_CoA_acyltransferase"/>
</dbReference>
<evidence type="ECO:0000259" key="2">
    <source>
        <dbReference type="PROSITE" id="PS51186"/>
    </source>
</evidence>
<dbReference type="GO" id="GO:0016746">
    <property type="term" value="F:acyltransferase activity"/>
    <property type="evidence" value="ECO:0007669"/>
    <property type="project" value="UniProtKB-KW"/>
</dbReference>